<dbReference type="EMBL" id="BDGG01000002">
    <property type="protein sequence ID" value="GAU91789.1"/>
    <property type="molecule type" value="Genomic_DNA"/>
</dbReference>
<keyword evidence="2" id="KW-1185">Reference proteome</keyword>
<dbReference type="Proteomes" id="UP000186922">
    <property type="component" value="Unassembled WGS sequence"/>
</dbReference>
<accession>A0A1D1UPY6</accession>
<gene>
    <name evidence="1" type="primary">RvY_03980-1</name>
    <name evidence="1" type="synonym">RvY_03980.1</name>
    <name evidence="1" type="ORF">RvY_03980</name>
</gene>
<sequence>MSEYHRYNNTGYYALPLDACPNTDVTIGRAAEALFKAVVQSHGQSSFGVALTAKMGSYSYGPPSPALEALKTFAPMEGINIGIAYGSIDNSSP</sequence>
<name>A0A1D1UPY6_RAMVA</name>
<dbReference type="AlphaFoldDB" id="A0A1D1UPY6"/>
<organism evidence="1 2">
    <name type="scientific">Ramazzottius varieornatus</name>
    <name type="common">Water bear</name>
    <name type="synonym">Tardigrade</name>
    <dbReference type="NCBI Taxonomy" id="947166"/>
    <lineage>
        <taxon>Eukaryota</taxon>
        <taxon>Metazoa</taxon>
        <taxon>Ecdysozoa</taxon>
        <taxon>Tardigrada</taxon>
        <taxon>Eutardigrada</taxon>
        <taxon>Parachela</taxon>
        <taxon>Hypsibioidea</taxon>
        <taxon>Ramazzottiidae</taxon>
        <taxon>Ramazzottius</taxon>
    </lineage>
</organism>
<evidence type="ECO:0000313" key="2">
    <source>
        <dbReference type="Proteomes" id="UP000186922"/>
    </source>
</evidence>
<comment type="caution">
    <text evidence="1">The sequence shown here is derived from an EMBL/GenBank/DDBJ whole genome shotgun (WGS) entry which is preliminary data.</text>
</comment>
<reference evidence="1 2" key="1">
    <citation type="journal article" date="2016" name="Nat. Commun.">
        <title>Extremotolerant tardigrade genome and improved radiotolerance of human cultured cells by tardigrade-unique protein.</title>
        <authorList>
            <person name="Hashimoto T."/>
            <person name="Horikawa D.D."/>
            <person name="Saito Y."/>
            <person name="Kuwahara H."/>
            <person name="Kozuka-Hata H."/>
            <person name="Shin-I T."/>
            <person name="Minakuchi Y."/>
            <person name="Ohishi K."/>
            <person name="Motoyama A."/>
            <person name="Aizu T."/>
            <person name="Enomoto A."/>
            <person name="Kondo K."/>
            <person name="Tanaka S."/>
            <person name="Hara Y."/>
            <person name="Koshikawa S."/>
            <person name="Sagara H."/>
            <person name="Miura T."/>
            <person name="Yokobori S."/>
            <person name="Miyagawa K."/>
            <person name="Suzuki Y."/>
            <person name="Kubo T."/>
            <person name="Oyama M."/>
            <person name="Kohara Y."/>
            <person name="Fujiyama A."/>
            <person name="Arakawa K."/>
            <person name="Katayama T."/>
            <person name="Toyoda A."/>
            <person name="Kunieda T."/>
        </authorList>
    </citation>
    <scope>NUCLEOTIDE SEQUENCE [LARGE SCALE GENOMIC DNA]</scope>
    <source>
        <strain evidence="1 2">YOKOZUNA-1</strain>
    </source>
</reference>
<protein>
    <submittedName>
        <fullName evidence="1">Uncharacterized protein</fullName>
    </submittedName>
</protein>
<proteinExistence type="predicted"/>
<evidence type="ECO:0000313" key="1">
    <source>
        <dbReference type="EMBL" id="GAU91789.1"/>
    </source>
</evidence>